<dbReference type="Gene3D" id="4.10.60.10">
    <property type="entry name" value="Zinc finger, CCHC-type"/>
    <property type="match status" value="1"/>
</dbReference>
<feature type="region of interest" description="Disordered" evidence="1">
    <location>
        <begin position="1"/>
        <end position="27"/>
    </location>
</feature>
<dbReference type="PANTHER" id="PTHR21301">
    <property type="entry name" value="REVERSE TRANSCRIPTASE"/>
    <property type="match status" value="1"/>
</dbReference>
<sequence>MGLLQENERGRGQGPFTSLKRKSTRMPTNSEVTSVDIFIRLVEAGLCKISNACQEKYGVNNLTAGESLALKKLEKDTNLIFKASDKGGNLVIMDHPKYLEMCGSILKDIETYEVLSGDPTKGFIDDLMYILNPARDKGLISQNEFSFLAPVTAVIPSFYALPKIHKGLTPLKGCPIVAGLDSLSQNIGVYIDKILRPFVLSLPSYVTDIAHLLGLLEDVAVEPHITLASIDVEALYSSIPHDLGVRAVDHFLKTRAVECLEHSNFVKHLLFTLTRNYFIFNGKYFRQLRGMAITFWVVQDTGVDMDIQGLSSCVDHLTARVQNIQDFVVQNPMLEPRIPIPDLFSGDRSRFLNFKNNCKLFLALKPRSSGDPAQKVKIIISLLRGDPQDWAFSLAPGDPALRDVDAFFLALGLLYDEPNSVDQAEKVLLALCQGQDEAEVYCQKFRKWSVLTQWNECALVAIFRKSLSEALKDVMVGFPTPAGLNESMFLAIQIDLRMRERKAVHHLAVFSEHRPEPMQCDRTLTRAERQEHRRRNGLCFYCGEFTHAISDCPKRTKRFARSVTIGTVQSKFLLSVTLICSLSSYSVMAFVDSGAALNLMDLEFARRCGFFLEPLQCPIPLRGIDATPLAKNKPQYWTRLTMCMAPAHQEDIRFLVLHNLHDVVVWGCHGYRSIFQCWIGNLCLCPAGVVRGYMVMFHCCQFRLPLLLKSLSFYQITGMYLKSQNPVPYLLIGIATVLLI</sequence>
<dbReference type="InterPro" id="IPR036875">
    <property type="entry name" value="Znf_CCHC_sf"/>
</dbReference>
<organism evidence="2 3">
    <name type="scientific">Ranitomeya imitator</name>
    <name type="common">mimic poison frog</name>
    <dbReference type="NCBI Taxonomy" id="111125"/>
    <lineage>
        <taxon>Eukaryota</taxon>
        <taxon>Metazoa</taxon>
        <taxon>Chordata</taxon>
        <taxon>Craniata</taxon>
        <taxon>Vertebrata</taxon>
        <taxon>Euteleostomi</taxon>
        <taxon>Amphibia</taxon>
        <taxon>Batrachia</taxon>
        <taxon>Anura</taxon>
        <taxon>Neobatrachia</taxon>
        <taxon>Hyloidea</taxon>
        <taxon>Dendrobatidae</taxon>
        <taxon>Dendrobatinae</taxon>
        <taxon>Ranitomeya</taxon>
    </lineage>
</organism>
<dbReference type="SUPFAM" id="SSF57756">
    <property type="entry name" value="Retrovirus zinc finger-like domains"/>
    <property type="match status" value="1"/>
</dbReference>
<name>A0ABN9MDW1_9NEOB</name>
<dbReference type="PANTHER" id="PTHR21301:SF13">
    <property type="match status" value="1"/>
</dbReference>
<dbReference type="CDD" id="cd00303">
    <property type="entry name" value="retropepsin_like"/>
    <property type="match status" value="1"/>
</dbReference>
<gene>
    <name evidence="2" type="ORF">RIMI_LOCUS19808793</name>
</gene>
<protein>
    <recommendedName>
        <fullName evidence="4">CCHC-type domain-containing protein</fullName>
    </recommendedName>
</protein>
<comment type="caution">
    <text evidence="2">The sequence shown here is derived from an EMBL/GenBank/DDBJ whole genome shotgun (WGS) entry which is preliminary data.</text>
</comment>
<evidence type="ECO:0008006" key="4">
    <source>
        <dbReference type="Google" id="ProtNLM"/>
    </source>
</evidence>
<dbReference type="Proteomes" id="UP001176940">
    <property type="component" value="Unassembled WGS sequence"/>
</dbReference>
<evidence type="ECO:0000313" key="3">
    <source>
        <dbReference type="Proteomes" id="UP001176940"/>
    </source>
</evidence>
<evidence type="ECO:0000313" key="2">
    <source>
        <dbReference type="EMBL" id="CAJ0964974.1"/>
    </source>
</evidence>
<keyword evidence="3" id="KW-1185">Reference proteome</keyword>
<reference evidence="2" key="1">
    <citation type="submission" date="2023-07" db="EMBL/GenBank/DDBJ databases">
        <authorList>
            <person name="Stuckert A."/>
        </authorList>
    </citation>
    <scope>NUCLEOTIDE SEQUENCE</scope>
</reference>
<evidence type="ECO:0000256" key="1">
    <source>
        <dbReference type="SAM" id="MobiDB-lite"/>
    </source>
</evidence>
<feature type="compositionally biased region" description="Basic and acidic residues" evidence="1">
    <location>
        <begin position="1"/>
        <end position="11"/>
    </location>
</feature>
<accession>A0ABN9MDW1</accession>
<dbReference type="EMBL" id="CAUEEQ010064351">
    <property type="protein sequence ID" value="CAJ0964974.1"/>
    <property type="molecule type" value="Genomic_DNA"/>
</dbReference>
<proteinExistence type="predicted"/>